<comment type="caution">
    <text evidence="3">The sequence shown here is derived from an EMBL/GenBank/DDBJ whole genome shotgun (WGS) entry which is preliminary data.</text>
</comment>
<name>A0AAV8V9X0_9CUCU</name>
<dbReference type="InterPro" id="IPR051330">
    <property type="entry name" value="Phosphatase_reg/MetRdx"/>
</dbReference>
<keyword evidence="4" id="KW-1185">Reference proteome</keyword>
<gene>
    <name evidence="3" type="ORF">NQ315_004684</name>
</gene>
<dbReference type="Proteomes" id="UP001159042">
    <property type="component" value="Unassembled WGS sequence"/>
</dbReference>
<dbReference type="PANTHER" id="PTHR21021:SF16">
    <property type="entry name" value="TIP41-LIKE PROTEIN"/>
    <property type="match status" value="1"/>
</dbReference>
<protein>
    <recommendedName>
        <fullName evidence="2">TIP41-like protein</fullName>
    </recommendedName>
</protein>
<sequence>MCTVNNVKGEIDIQRLPVNFEEHKFNDWTVKYTKSHILHSLCTSSENCKEKPLEQCLLCLYTNTLQLPHLPEMVFPNNKLTILHPNGGYIEFNALDALKRVSNGKQSVKVACSDYWKESRSPANLEEKIKPFDWTFSTDYKGTLSKSAVIEATEERIDIEKLKQKRKDIVLPRIDVV</sequence>
<dbReference type="EMBL" id="JANEYG010000221">
    <property type="protein sequence ID" value="KAJ8911038.1"/>
    <property type="molecule type" value="Genomic_DNA"/>
</dbReference>
<reference evidence="3 4" key="1">
    <citation type="journal article" date="2023" name="Insect Mol. Biol.">
        <title>Genome sequencing provides insights into the evolution of gene families encoding plant cell wall-degrading enzymes in longhorned beetles.</title>
        <authorList>
            <person name="Shin N.R."/>
            <person name="Okamura Y."/>
            <person name="Kirsch R."/>
            <person name="Pauchet Y."/>
        </authorList>
    </citation>
    <scope>NUCLEOTIDE SEQUENCE [LARGE SCALE GENOMIC DNA]</scope>
    <source>
        <strain evidence="3">EAD_L_NR</strain>
    </source>
</reference>
<evidence type="ECO:0000256" key="1">
    <source>
        <dbReference type="ARBA" id="ARBA00006658"/>
    </source>
</evidence>
<dbReference type="InterPro" id="IPR007303">
    <property type="entry name" value="TIP41-like"/>
</dbReference>
<dbReference type="AlphaFoldDB" id="A0AAV8V9X0"/>
<evidence type="ECO:0000313" key="4">
    <source>
        <dbReference type="Proteomes" id="UP001159042"/>
    </source>
</evidence>
<dbReference type="GO" id="GO:0031929">
    <property type="term" value="P:TOR signaling"/>
    <property type="evidence" value="ECO:0007669"/>
    <property type="project" value="TreeGrafter"/>
</dbReference>
<organism evidence="3 4">
    <name type="scientific">Exocentrus adspersus</name>
    <dbReference type="NCBI Taxonomy" id="1586481"/>
    <lineage>
        <taxon>Eukaryota</taxon>
        <taxon>Metazoa</taxon>
        <taxon>Ecdysozoa</taxon>
        <taxon>Arthropoda</taxon>
        <taxon>Hexapoda</taxon>
        <taxon>Insecta</taxon>
        <taxon>Pterygota</taxon>
        <taxon>Neoptera</taxon>
        <taxon>Endopterygota</taxon>
        <taxon>Coleoptera</taxon>
        <taxon>Polyphaga</taxon>
        <taxon>Cucujiformia</taxon>
        <taxon>Chrysomeloidea</taxon>
        <taxon>Cerambycidae</taxon>
        <taxon>Lamiinae</taxon>
        <taxon>Acanthocinini</taxon>
        <taxon>Exocentrus</taxon>
    </lineage>
</organism>
<dbReference type="PANTHER" id="PTHR21021">
    <property type="entry name" value="GAF/PUTATIVE CYTOSKELETAL PROTEIN"/>
    <property type="match status" value="1"/>
</dbReference>
<dbReference type="GO" id="GO:0005829">
    <property type="term" value="C:cytosol"/>
    <property type="evidence" value="ECO:0007669"/>
    <property type="project" value="TreeGrafter"/>
</dbReference>
<comment type="similarity">
    <text evidence="1">Belongs to the TIP41 family.</text>
</comment>
<evidence type="ECO:0000313" key="3">
    <source>
        <dbReference type="EMBL" id="KAJ8911038.1"/>
    </source>
</evidence>
<dbReference type="Pfam" id="PF04176">
    <property type="entry name" value="TIP41"/>
    <property type="match status" value="1"/>
</dbReference>
<evidence type="ECO:0000256" key="2">
    <source>
        <dbReference type="ARBA" id="ARBA00018951"/>
    </source>
</evidence>
<proteinExistence type="inferred from homology"/>
<accession>A0AAV8V9X0</accession>